<reference evidence="1 2" key="1">
    <citation type="submission" date="2015-04" db="EMBL/GenBank/DDBJ databases">
        <authorList>
            <person name="Syromyatnikov M.Y."/>
            <person name="Popov V.N."/>
        </authorList>
    </citation>
    <scope>NUCLEOTIDE SEQUENCE [LARGE SCALE GENOMIC DNA]</scope>
</reference>
<dbReference type="AlphaFoldDB" id="A0A1J1J804"/>
<dbReference type="Proteomes" id="UP000183832">
    <property type="component" value="Unassembled WGS sequence"/>
</dbReference>
<accession>A0A1J1J804</accession>
<dbReference type="EMBL" id="CVRI01000075">
    <property type="protein sequence ID" value="CRL08565.1"/>
    <property type="molecule type" value="Genomic_DNA"/>
</dbReference>
<sequence>MLIRNIYLTCKSSASNLKSSFICVATKVPQKSTIRAKLLRILSCQLPQFCSLVKNIFHIFVSSSHLTKHFKALEALLTLVLN</sequence>
<organism evidence="1 2">
    <name type="scientific">Clunio marinus</name>
    <dbReference type="NCBI Taxonomy" id="568069"/>
    <lineage>
        <taxon>Eukaryota</taxon>
        <taxon>Metazoa</taxon>
        <taxon>Ecdysozoa</taxon>
        <taxon>Arthropoda</taxon>
        <taxon>Hexapoda</taxon>
        <taxon>Insecta</taxon>
        <taxon>Pterygota</taxon>
        <taxon>Neoptera</taxon>
        <taxon>Endopterygota</taxon>
        <taxon>Diptera</taxon>
        <taxon>Nematocera</taxon>
        <taxon>Chironomoidea</taxon>
        <taxon>Chironomidae</taxon>
        <taxon>Clunio</taxon>
    </lineage>
</organism>
<proteinExistence type="predicted"/>
<protein>
    <submittedName>
        <fullName evidence="1">CLUMA_CG021617, isoform A</fullName>
    </submittedName>
</protein>
<gene>
    <name evidence="1" type="ORF">CLUMA_CG021617</name>
</gene>
<evidence type="ECO:0000313" key="2">
    <source>
        <dbReference type="Proteomes" id="UP000183832"/>
    </source>
</evidence>
<evidence type="ECO:0000313" key="1">
    <source>
        <dbReference type="EMBL" id="CRL08565.1"/>
    </source>
</evidence>
<name>A0A1J1J804_9DIPT</name>
<keyword evidence="2" id="KW-1185">Reference proteome</keyword>